<feature type="region of interest" description="Disordered" evidence="1">
    <location>
        <begin position="100"/>
        <end position="125"/>
    </location>
</feature>
<gene>
    <name evidence="2" type="ORF">Pfra01_002651200</name>
</gene>
<dbReference type="AlphaFoldDB" id="A0A9W6YEQ5"/>
<reference evidence="2" key="1">
    <citation type="submission" date="2023-04" db="EMBL/GenBank/DDBJ databases">
        <title>Phytophthora fragariaefolia NBRC 109709.</title>
        <authorList>
            <person name="Ichikawa N."/>
            <person name="Sato H."/>
            <person name="Tonouchi N."/>
        </authorList>
    </citation>
    <scope>NUCLEOTIDE SEQUENCE</scope>
    <source>
        <strain evidence="2">NBRC 109709</strain>
    </source>
</reference>
<feature type="compositionally biased region" description="Basic and acidic residues" evidence="1">
    <location>
        <begin position="113"/>
        <end position="125"/>
    </location>
</feature>
<keyword evidence="3" id="KW-1185">Reference proteome</keyword>
<protein>
    <submittedName>
        <fullName evidence="2">Unnamed protein product</fullName>
    </submittedName>
</protein>
<evidence type="ECO:0000313" key="3">
    <source>
        <dbReference type="Proteomes" id="UP001165121"/>
    </source>
</evidence>
<evidence type="ECO:0000313" key="2">
    <source>
        <dbReference type="EMBL" id="GMF60954.1"/>
    </source>
</evidence>
<accession>A0A9W6YEQ5</accession>
<dbReference type="Proteomes" id="UP001165121">
    <property type="component" value="Unassembled WGS sequence"/>
</dbReference>
<dbReference type="InterPro" id="IPR043502">
    <property type="entry name" value="DNA/RNA_pol_sf"/>
</dbReference>
<proteinExistence type="predicted"/>
<name>A0A9W6YEQ5_9STRA</name>
<feature type="compositionally biased region" description="Low complexity" evidence="1">
    <location>
        <begin position="176"/>
        <end position="191"/>
    </location>
</feature>
<dbReference type="EMBL" id="BSXT01005586">
    <property type="protein sequence ID" value="GMF60954.1"/>
    <property type="molecule type" value="Genomic_DNA"/>
</dbReference>
<dbReference type="SUPFAM" id="SSF56672">
    <property type="entry name" value="DNA/RNA polymerases"/>
    <property type="match status" value="1"/>
</dbReference>
<sequence>MGRRRSVRHMSFFELKENDERLSVETDNEADNAAHRATTAHIVALQCSGSGVLPERSLPSSGCNNSWRPTFQWNYLTIDEAMKSLRTNGELKEAQSRINQLQADFSTTTSSKPSRDKSTPGEPKRHVLPCVKCASPEHSVRHCPHAQPGEAEKLIAEVRERKQAKQRLHTKKLHVPPDGGVPSGSSSEGTPATPGHVMADADGLEVTVTLLDRGSDDTLISRAAVEALLKLDHGLDLRDAPTPAYGKPVGGHLVVLSRLTLLRKVSVQPAPSARKTTVLGGRNGRGAQRYDWPSDDGAVRILGGRVFCGSAYKTAGIRRGRRRPDSSPMLKMQRLQYQACYVPPFNSEATPLEDFALTPKFESNVVASQRVQELLSRLEGCCRTWAKCAGPTTNESVIGQHPRVHEHHGSAVQDVGGDHEDHRQLKEVQTAEDQVGCMPVGTRGDRHFNNLKVALARITPLAHPRADWDVCLFTDASAEYWGAVATQIPPGDLEKPRGEQRHEPLAFLSGKFDLIYIFNSYAVDAGIHRYQADKLQRWALGLSCFNYEIEHVSGEGNVWGDLLSRRGAHRDDPPPSTLQLRQLAIVDQIAPLQQPDIEWPTSTEIRHVQDEAIALRAPDDVALDSERDLYVTNTGKVWLPHDAWRSSSACMCYRPRRCQRSPLYQGHIAHDQVNFLLADNVY</sequence>
<comment type="caution">
    <text evidence="2">The sequence shown here is derived from an EMBL/GenBank/DDBJ whole genome shotgun (WGS) entry which is preliminary data.</text>
</comment>
<organism evidence="2 3">
    <name type="scientific">Phytophthora fragariaefolia</name>
    <dbReference type="NCBI Taxonomy" id="1490495"/>
    <lineage>
        <taxon>Eukaryota</taxon>
        <taxon>Sar</taxon>
        <taxon>Stramenopiles</taxon>
        <taxon>Oomycota</taxon>
        <taxon>Peronosporomycetes</taxon>
        <taxon>Peronosporales</taxon>
        <taxon>Peronosporaceae</taxon>
        <taxon>Phytophthora</taxon>
    </lineage>
</organism>
<evidence type="ECO:0000256" key="1">
    <source>
        <dbReference type="SAM" id="MobiDB-lite"/>
    </source>
</evidence>
<feature type="compositionally biased region" description="Polar residues" evidence="1">
    <location>
        <begin position="100"/>
        <end position="112"/>
    </location>
</feature>
<feature type="compositionally biased region" description="Basic residues" evidence="1">
    <location>
        <begin position="164"/>
        <end position="174"/>
    </location>
</feature>
<feature type="region of interest" description="Disordered" evidence="1">
    <location>
        <begin position="162"/>
        <end position="196"/>
    </location>
</feature>